<keyword evidence="2" id="KW-0732">Signal</keyword>
<dbReference type="Proteomes" id="UP000579945">
    <property type="component" value="Unassembled WGS sequence"/>
</dbReference>
<dbReference type="EMBL" id="JACIBV010000001">
    <property type="protein sequence ID" value="MBB3730271.1"/>
    <property type="molecule type" value="Genomic_DNA"/>
</dbReference>
<proteinExistence type="predicted"/>
<feature type="compositionally biased region" description="Low complexity" evidence="1">
    <location>
        <begin position="101"/>
        <end position="116"/>
    </location>
</feature>
<feature type="region of interest" description="Disordered" evidence="1">
    <location>
        <begin position="85"/>
        <end position="122"/>
    </location>
</feature>
<comment type="caution">
    <text evidence="3">The sequence shown here is derived from an EMBL/GenBank/DDBJ whole genome shotgun (WGS) entry which is preliminary data.</text>
</comment>
<organism evidence="3 4">
    <name type="scientific">Nonomuraea dietziae</name>
    <dbReference type="NCBI Taxonomy" id="65515"/>
    <lineage>
        <taxon>Bacteria</taxon>
        <taxon>Bacillati</taxon>
        <taxon>Actinomycetota</taxon>
        <taxon>Actinomycetes</taxon>
        <taxon>Streptosporangiales</taxon>
        <taxon>Streptosporangiaceae</taxon>
        <taxon>Nonomuraea</taxon>
    </lineage>
</organism>
<evidence type="ECO:0000313" key="4">
    <source>
        <dbReference type="Proteomes" id="UP000579945"/>
    </source>
</evidence>
<dbReference type="GeneID" id="95392426"/>
<gene>
    <name evidence="3" type="ORF">FHR33_006131</name>
</gene>
<dbReference type="RefSeq" id="WP_183654730.1">
    <property type="nucleotide sequence ID" value="NZ_BAAAXX010000091.1"/>
</dbReference>
<feature type="signal peptide" evidence="2">
    <location>
        <begin position="1"/>
        <end position="24"/>
    </location>
</feature>
<evidence type="ECO:0000313" key="3">
    <source>
        <dbReference type="EMBL" id="MBB3730271.1"/>
    </source>
</evidence>
<evidence type="ECO:0000256" key="2">
    <source>
        <dbReference type="SAM" id="SignalP"/>
    </source>
</evidence>
<evidence type="ECO:0000256" key="1">
    <source>
        <dbReference type="SAM" id="MobiDB-lite"/>
    </source>
</evidence>
<accession>A0A7W5V8V5</accession>
<protein>
    <submittedName>
        <fullName evidence="3">Uncharacterized protein</fullName>
    </submittedName>
</protein>
<name>A0A7W5V8V5_9ACTN</name>
<reference evidence="3 4" key="1">
    <citation type="submission" date="2020-08" db="EMBL/GenBank/DDBJ databases">
        <title>Sequencing the genomes of 1000 actinobacteria strains.</title>
        <authorList>
            <person name="Klenk H.-P."/>
        </authorList>
    </citation>
    <scope>NUCLEOTIDE SEQUENCE [LARGE SCALE GENOMIC DNA]</scope>
    <source>
        <strain evidence="3 4">DSM 44320</strain>
    </source>
</reference>
<keyword evidence="4" id="KW-1185">Reference proteome</keyword>
<dbReference type="AlphaFoldDB" id="A0A7W5V8V5"/>
<feature type="chain" id="PRO_5030557081" evidence="2">
    <location>
        <begin position="25"/>
        <end position="426"/>
    </location>
</feature>
<sequence length="426" mass="45663">MRFRKIFVIGLALSLLGIGVPAWSDNDPRSCNDLMSSDTPAYVVCRWMATPDEAADIARFWLDNDGENMRNAGPPDSPWIDCTEEGNTCPEVPGDGGSSDGGDPSPAPEESGPPECEGGGKDCYVDPSEVSAAEVKSAAETAEGQAVKTATAAGLRVWIDTDLADDWKAGKLAEAVKRVGALAMQDGVVGLRFTSQLGYNQTLSSAEEIDTFMAETTKALRAALPGRKLAVHTVVPVLGCGADEACKTELAKKYPLLDPERVGAWLSKGLVDQLSLDDGHLATEYATWKIDAVTAQRNQWIQVRARAWDAYGTIGAEDAVFTAPGSSQLTAEQALKTITERVAAPLQSDAAETVTLWTRWQDPKGTVNRVLGEKLAGNATWEQLTRLSEVKPRLATIYNPATPEVDVATDLKKYAEAFGQVYLTVV</sequence>